<accession>Q5Y1B6</accession>
<reference evidence="1" key="1">
    <citation type="journal article" date="2005" name="Environ. Microbiol.">
        <title>Potential photosynthesis gene recombination between Prochlorococcus and Synechococcus via viral intermediates.</title>
        <authorList>
            <person name="Zeidner G."/>
            <person name="Bielawski J.P."/>
            <person name="Shmoish M."/>
            <person name="Scanlan D.J."/>
            <person name="Sabehi G."/>
            <person name="Beja O."/>
        </authorList>
    </citation>
    <scope>NUCLEOTIDE SEQUENCE</scope>
    <source>
        <strain evidence="1">1</strain>
    </source>
</reference>
<evidence type="ECO:0008006" key="2">
    <source>
        <dbReference type="Google" id="ProtNLM"/>
    </source>
</evidence>
<name>Q5Y1B6_9ZZZZ</name>
<dbReference type="AlphaFoldDB" id="Q5Y1B6"/>
<protein>
    <recommendedName>
        <fullName evidence="2">HEPN domain-containing protein</fullName>
    </recommendedName>
</protein>
<dbReference type="EMBL" id="AY713439">
    <property type="protein sequence ID" value="AAU84557.1"/>
    <property type="molecule type" value="Genomic_DNA"/>
</dbReference>
<sequence length="71" mass="8036">MVLIAKSQVEQLLVLLQRAEGYCLKARPTSYPISREDLFAEPTEFYSGASGYARSTMRQVIDTLESHLQEV</sequence>
<evidence type="ECO:0000313" key="1">
    <source>
        <dbReference type="EMBL" id="AAU84557.1"/>
    </source>
</evidence>
<organism evidence="1">
    <name type="scientific">uncultured organism BAC21E04</name>
    <dbReference type="NCBI Taxonomy" id="382346"/>
    <lineage>
        <taxon>unclassified sequences</taxon>
        <taxon>environmental samples</taxon>
    </lineage>
</organism>
<proteinExistence type="predicted"/>